<dbReference type="InterPro" id="IPR020846">
    <property type="entry name" value="MFS_dom"/>
</dbReference>
<feature type="transmembrane region" description="Helical" evidence="7">
    <location>
        <begin position="113"/>
        <end position="136"/>
    </location>
</feature>
<accession>D3F672</accession>
<keyword evidence="6 7" id="KW-0472">Membrane</keyword>
<evidence type="ECO:0000256" key="7">
    <source>
        <dbReference type="SAM" id="Phobius"/>
    </source>
</evidence>
<feature type="transmembrane region" description="Helical" evidence="7">
    <location>
        <begin position="55"/>
        <end position="77"/>
    </location>
</feature>
<feature type="transmembrane region" description="Helical" evidence="7">
    <location>
        <begin position="89"/>
        <end position="107"/>
    </location>
</feature>
<keyword evidence="3" id="KW-1003">Cell membrane</keyword>
<feature type="transmembrane region" description="Helical" evidence="7">
    <location>
        <begin position="257"/>
        <end position="276"/>
    </location>
</feature>
<organism evidence="9 10">
    <name type="scientific">Conexibacter woesei (strain DSM 14684 / CCUG 47730 / CIP 108061 / JCM 11494 / NBRC 100937 / ID131577)</name>
    <dbReference type="NCBI Taxonomy" id="469383"/>
    <lineage>
        <taxon>Bacteria</taxon>
        <taxon>Bacillati</taxon>
        <taxon>Actinomycetota</taxon>
        <taxon>Thermoleophilia</taxon>
        <taxon>Solirubrobacterales</taxon>
        <taxon>Conexibacteraceae</taxon>
        <taxon>Conexibacter</taxon>
    </lineage>
</organism>
<evidence type="ECO:0000259" key="8">
    <source>
        <dbReference type="PROSITE" id="PS50850"/>
    </source>
</evidence>
<feature type="domain" description="Major facilitator superfamily (MFS) profile" evidence="8">
    <location>
        <begin position="22"/>
        <end position="403"/>
    </location>
</feature>
<dbReference type="Gene3D" id="1.20.1250.20">
    <property type="entry name" value="MFS general substrate transporter like domains"/>
    <property type="match status" value="1"/>
</dbReference>
<feature type="transmembrane region" description="Helical" evidence="7">
    <location>
        <begin position="379"/>
        <end position="400"/>
    </location>
</feature>
<evidence type="ECO:0000313" key="9">
    <source>
        <dbReference type="EMBL" id="ADB48745.1"/>
    </source>
</evidence>
<dbReference type="STRING" id="469383.Cwoe_0309"/>
<keyword evidence="4 7" id="KW-0812">Transmembrane</keyword>
<dbReference type="HOGENOM" id="CLU_038683_1_1_11"/>
<feature type="transmembrane region" description="Helical" evidence="7">
    <location>
        <begin position="220"/>
        <end position="245"/>
    </location>
</feature>
<dbReference type="KEGG" id="cwo:Cwoe_0309"/>
<keyword evidence="5 7" id="KW-1133">Transmembrane helix</keyword>
<evidence type="ECO:0000256" key="3">
    <source>
        <dbReference type="ARBA" id="ARBA00022475"/>
    </source>
</evidence>
<evidence type="ECO:0000256" key="5">
    <source>
        <dbReference type="ARBA" id="ARBA00022989"/>
    </source>
</evidence>
<proteinExistence type="predicted"/>
<keyword evidence="10" id="KW-1185">Reference proteome</keyword>
<dbReference type="InterPro" id="IPR050171">
    <property type="entry name" value="MFS_Transporters"/>
</dbReference>
<dbReference type="RefSeq" id="WP_012931798.1">
    <property type="nucleotide sequence ID" value="NC_013739.1"/>
</dbReference>
<feature type="transmembrane region" description="Helical" evidence="7">
    <location>
        <begin position="288"/>
        <end position="307"/>
    </location>
</feature>
<dbReference type="EMBL" id="CP001854">
    <property type="protein sequence ID" value="ADB48745.1"/>
    <property type="molecule type" value="Genomic_DNA"/>
</dbReference>
<evidence type="ECO:0000256" key="6">
    <source>
        <dbReference type="ARBA" id="ARBA00023136"/>
    </source>
</evidence>
<feature type="transmembrane region" description="Helical" evidence="7">
    <location>
        <begin position="178"/>
        <end position="199"/>
    </location>
</feature>
<dbReference type="PANTHER" id="PTHR23517">
    <property type="entry name" value="RESISTANCE PROTEIN MDTM, PUTATIVE-RELATED-RELATED"/>
    <property type="match status" value="1"/>
</dbReference>
<feature type="transmembrane region" description="Helical" evidence="7">
    <location>
        <begin position="148"/>
        <end position="172"/>
    </location>
</feature>
<comment type="subcellular location">
    <subcellularLocation>
        <location evidence="1">Cell membrane</location>
        <topology evidence="1">Multi-pass membrane protein</topology>
    </subcellularLocation>
</comment>
<dbReference type="Proteomes" id="UP000008229">
    <property type="component" value="Chromosome"/>
</dbReference>
<gene>
    <name evidence="9" type="ordered locus">Cwoe_0309</name>
</gene>
<feature type="transmembrane region" description="Helical" evidence="7">
    <location>
        <begin position="349"/>
        <end position="373"/>
    </location>
</feature>
<dbReference type="GO" id="GO:0005886">
    <property type="term" value="C:plasma membrane"/>
    <property type="evidence" value="ECO:0007669"/>
    <property type="project" value="UniProtKB-SubCell"/>
</dbReference>
<evidence type="ECO:0000256" key="1">
    <source>
        <dbReference type="ARBA" id="ARBA00004651"/>
    </source>
</evidence>
<name>D3F672_CONWI</name>
<dbReference type="PANTHER" id="PTHR23517:SF13">
    <property type="entry name" value="MAJOR FACILITATOR SUPERFAMILY MFS_1"/>
    <property type="match status" value="1"/>
</dbReference>
<evidence type="ECO:0000313" key="10">
    <source>
        <dbReference type="Proteomes" id="UP000008229"/>
    </source>
</evidence>
<dbReference type="InterPro" id="IPR011701">
    <property type="entry name" value="MFS"/>
</dbReference>
<dbReference type="eggNOG" id="COG2814">
    <property type="taxonomic scope" value="Bacteria"/>
</dbReference>
<protein>
    <submittedName>
        <fullName evidence="9">Major facilitator superfamily MFS_1</fullName>
    </submittedName>
</protein>
<dbReference type="OrthoDB" id="3177957at2"/>
<dbReference type="GO" id="GO:0022857">
    <property type="term" value="F:transmembrane transporter activity"/>
    <property type="evidence" value="ECO:0007669"/>
    <property type="project" value="InterPro"/>
</dbReference>
<keyword evidence="2" id="KW-0813">Transport</keyword>
<reference evidence="10" key="2">
    <citation type="submission" date="2010-01" db="EMBL/GenBank/DDBJ databases">
        <title>The complete genome of Conexibacter woesei DSM 14684.</title>
        <authorList>
            <consortium name="US DOE Joint Genome Institute (JGI-PGF)"/>
            <person name="Lucas S."/>
            <person name="Copeland A."/>
            <person name="Lapidus A."/>
            <person name="Glavina del Rio T."/>
            <person name="Dalin E."/>
            <person name="Tice H."/>
            <person name="Bruce D."/>
            <person name="Goodwin L."/>
            <person name="Pitluck S."/>
            <person name="Kyrpides N."/>
            <person name="Mavromatis K."/>
            <person name="Ivanova N."/>
            <person name="Mikhailova N."/>
            <person name="Chertkov O."/>
            <person name="Brettin T."/>
            <person name="Detter J.C."/>
            <person name="Han C."/>
            <person name="Larimer F."/>
            <person name="Land M."/>
            <person name="Hauser L."/>
            <person name="Markowitz V."/>
            <person name="Cheng J.-F."/>
            <person name="Hugenholtz P."/>
            <person name="Woyke T."/>
            <person name="Wu D."/>
            <person name="Pukall R."/>
            <person name="Steenblock K."/>
            <person name="Schneider S."/>
            <person name="Klenk H.-P."/>
            <person name="Eisen J.A."/>
        </authorList>
    </citation>
    <scope>NUCLEOTIDE SEQUENCE [LARGE SCALE GENOMIC DNA]</scope>
    <source>
        <strain evidence="10">DSM 14684 / CIP 108061 / JCM 11494 / NBRC 100937 / ID131577</strain>
    </source>
</reference>
<dbReference type="PROSITE" id="PS50850">
    <property type="entry name" value="MFS"/>
    <property type="match status" value="1"/>
</dbReference>
<dbReference type="InterPro" id="IPR036259">
    <property type="entry name" value="MFS_trans_sf"/>
</dbReference>
<dbReference type="SUPFAM" id="SSF103473">
    <property type="entry name" value="MFS general substrate transporter"/>
    <property type="match status" value="1"/>
</dbReference>
<evidence type="ECO:0000256" key="4">
    <source>
        <dbReference type="ARBA" id="ARBA00022692"/>
    </source>
</evidence>
<dbReference type="Pfam" id="PF07690">
    <property type="entry name" value="MFS_1"/>
    <property type="match status" value="1"/>
</dbReference>
<feature type="transmembrane region" description="Helical" evidence="7">
    <location>
        <begin position="313"/>
        <end position="337"/>
    </location>
</feature>
<sequence precursor="true">MSFPSSPPPTAVAASRRLSGTPAFAVVAAVIGLALAASAAPSPLYGVYQDDWQFSTLVLTLVYAVYCLGVLTALLVAGSVSDDAGRRPVLIVALTGLILSTAVFAFADSVAWLFAARLLQGVSTGVALGAAGAALIDLHPRADGRRVGLVNGTVSAAGMGIGSIVAAALVQYAPAPRVLPFVVLGTLFAVALVATIALPEPVASPSRPQLRIQRPQVPPAIRGAFLLSALGVLASWSIGGIYLSLGPRLAGEMLHTSSHLAGGVAILALTLPGVFTQLRWQHTDAHRAASAGAAVLAFGMALTVLSLSTGSAALFLTGGVVTGAGWGVAFLGALRSLTAVIPPAQRAEVMSAFYVVAYLSLAVPAIVAGVVVGDLGLDATFRLFGSLVVVLALVVAVLAARVRTGRVAATVA</sequence>
<dbReference type="AlphaFoldDB" id="D3F672"/>
<evidence type="ECO:0000256" key="2">
    <source>
        <dbReference type="ARBA" id="ARBA00022448"/>
    </source>
</evidence>
<reference evidence="9 10" key="1">
    <citation type="journal article" date="2010" name="Stand. Genomic Sci.">
        <title>Complete genome sequence of Conexibacter woesei type strain (ID131577).</title>
        <authorList>
            <person name="Pukall R."/>
            <person name="Lapidus A."/>
            <person name="Glavina Del Rio T."/>
            <person name="Copeland A."/>
            <person name="Tice H."/>
            <person name="Cheng J.-F."/>
            <person name="Lucas S."/>
            <person name="Chen F."/>
            <person name="Nolan M."/>
            <person name="Bruce D."/>
            <person name="Goodwin L."/>
            <person name="Pitluck S."/>
            <person name="Mavromatis K."/>
            <person name="Ivanova N."/>
            <person name="Ovchinnikova G."/>
            <person name="Pati A."/>
            <person name="Chen A."/>
            <person name="Palaniappan K."/>
            <person name="Land M."/>
            <person name="Hauser L."/>
            <person name="Chang Y.-J."/>
            <person name="Jeffries C.D."/>
            <person name="Chain P."/>
            <person name="Meincke L."/>
            <person name="Sims D."/>
            <person name="Brettin T."/>
            <person name="Detter J.C."/>
            <person name="Rohde M."/>
            <person name="Goeker M."/>
            <person name="Bristow J."/>
            <person name="Eisen J.A."/>
            <person name="Markowitz V."/>
            <person name="Kyrpides N.C."/>
            <person name="Klenk H.-P."/>
            <person name="Hugenholtz P."/>
        </authorList>
    </citation>
    <scope>NUCLEOTIDE SEQUENCE [LARGE SCALE GENOMIC DNA]</scope>
    <source>
        <strain evidence="10">DSM 14684 / CIP 108061 / JCM 11494 / NBRC 100937 / ID131577</strain>
    </source>
</reference>